<keyword evidence="2" id="KW-1185">Reference proteome</keyword>
<dbReference type="AlphaFoldDB" id="A0AAF0PFS5"/>
<gene>
    <name evidence="1" type="ORF">NP511_21275</name>
</gene>
<organism evidence="1 2">
    <name type="scientific">Natrinema thermotolerans</name>
    <dbReference type="NCBI Taxonomy" id="121872"/>
    <lineage>
        <taxon>Archaea</taxon>
        <taxon>Methanobacteriati</taxon>
        <taxon>Methanobacteriota</taxon>
        <taxon>Stenosarchaea group</taxon>
        <taxon>Halobacteria</taxon>
        <taxon>Halobacteriales</taxon>
        <taxon>Natrialbaceae</taxon>
        <taxon>Natrinema</taxon>
    </lineage>
</organism>
<evidence type="ECO:0000313" key="2">
    <source>
        <dbReference type="Proteomes" id="UP001224926"/>
    </source>
</evidence>
<reference evidence="1 2" key="1">
    <citation type="submission" date="2022-07" db="EMBL/GenBank/DDBJ databases">
        <title>Two temperate virus in Haloterrigena jeotgali A29.</title>
        <authorList>
            <person name="Deng X."/>
        </authorList>
    </citation>
    <scope>NUCLEOTIDE SEQUENCE [LARGE SCALE GENOMIC DNA]</scope>
    <source>
        <strain evidence="1 2">A29</strain>
    </source>
</reference>
<sequence length="60" mass="7126">MTQDGLRELVREDDVIVIYDVETWEETLEDRRLIKHMLALYSDVEAAREQRINVTDCDTN</sequence>
<dbReference type="Proteomes" id="UP001224926">
    <property type="component" value="Chromosome"/>
</dbReference>
<dbReference type="EMBL" id="CP101873">
    <property type="protein sequence ID" value="WMT07888.1"/>
    <property type="molecule type" value="Genomic_DNA"/>
</dbReference>
<name>A0AAF0PFS5_9EURY</name>
<protein>
    <submittedName>
        <fullName evidence="1">Uncharacterized protein</fullName>
    </submittedName>
</protein>
<proteinExistence type="predicted"/>
<evidence type="ECO:0000313" key="1">
    <source>
        <dbReference type="EMBL" id="WMT07888.1"/>
    </source>
</evidence>
<accession>A0AAF0PFS5</accession>